<dbReference type="PROSITE" id="PS50893">
    <property type="entry name" value="ABC_TRANSPORTER_2"/>
    <property type="match status" value="1"/>
</dbReference>
<evidence type="ECO:0000256" key="1">
    <source>
        <dbReference type="ARBA" id="ARBA00005417"/>
    </source>
</evidence>
<organism evidence="6 7">
    <name type="scientific">Staphylococcus felis</name>
    <dbReference type="NCBI Taxonomy" id="46127"/>
    <lineage>
        <taxon>Bacteria</taxon>
        <taxon>Bacillati</taxon>
        <taxon>Bacillota</taxon>
        <taxon>Bacilli</taxon>
        <taxon>Bacillales</taxon>
        <taxon>Staphylococcaceae</taxon>
        <taxon>Staphylococcus</taxon>
    </lineage>
</organism>
<dbReference type="InterPro" id="IPR003439">
    <property type="entry name" value="ABC_transporter-like_ATP-bd"/>
</dbReference>
<dbReference type="RefSeq" id="WP_116094585.1">
    <property type="nucleotide sequence ID" value="NZ_QKXQ01000366.1"/>
</dbReference>
<evidence type="ECO:0000256" key="3">
    <source>
        <dbReference type="ARBA" id="ARBA00022741"/>
    </source>
</evidence>
<reference evidence="6 7" key="1">
    <citation type="journal article" date="2018" name="Vet. Microbiol.">
        <title>Characterisation of Staphylococcus felis isolated from cats using whole genome sequencing.</title>
        <authorList>
            <person name="Worthing K."/>
            <person name="Pang S."/>
            <person name="Trott D.J."/>
            <person name="Abraham S."/>
            <person name="Coombs G.W."/>
            <person name="Jordan D."/>
            <person name="McIntyre L."/>
            <person name="Davies M.R."/>
            <person name="Norris J."/>
        </authorList>
    </citation>
    <scope>NUCLEOTIDE SEQUENCE [LARGE SCALE GENOMIC DNA]</scope>
    <source>
        <strain evidence="6 7">F9</strain>
    </source>
</reference>
<dbReference type="GO" id="GO:0005524">
    <property type="term" value="F:ATP binding"/>
    <property type="evidence" value="ECO:0007669"/>
    <property type="project" value="UniProtKB-KW"/>
</dbReference>
<dbReference type="Pfam" id="PF00005">
    <property type="entry name" value="ABC_tran"/>
    <property type="match status" value="1"/>
</dbReference>
<sequence length="274" mass="31331">MLSIKNLSVDFKNTNILTNINYDFKENSIYGLLGPNGAGKTTLFKSILKVIDYSGDISSSIHNIGHLIDYPAFYSNLTCKENLDLHAKYIGVKDLNIDRLLSTVNLQEAKNKKFKNLSMGMKQRLGIAKTLIGNSSLILLDEPSNGLDPMGIKDIRNIILKEVKKEQRISIVSSHHLNELSEFTDIFVFIQNGKIVSHLKNSKNYYSLIEISEDINHLDFTSHNEYSIIRSNGNYYILADYNDLIKYYSHTSKMNLEDIYLKIMDMNIEEAYLK</sequence>
<comment type="caution">
    <text evidence="6">The sequence shown here is derived from an EMBL/GenBank/DDBJ whole genome shotgun (WGS) entry which is preliminary data.</text>
</comment>
<evidence type="ECO:0000256" key="2">
    <source>
        <dbReference type="ARBA" id="ARBA00022448"/>
    </source>
</evidence>
<accession>A0A3E0INX0</accession>
<dbReference type="SUPFAM" id="SSF52540">
    <property type="entry name" value="P-loop containing nucleoside triphosphate hydrolases"/>
    <property type="match status" value="1"/>
</dbReference>
<dbReference type="InterPro" id="IPR027417">
    <property type="entry name" value="P-loop_NTPase"/>
</dbReference>
<keyword evidence="4 6" id="KW-0067">ATP-binding</keyword>
<dbReference type="PANTHER" id="PTHR43335:SF8">
    <property type="entry name" value="ABC TRANSPORTER, ATP-BINDING PROTEIN"/>
    <property type="match status" value="1"/>
</dbReference>
<proteinExistence type="inferred from homology"/>
<feature type="domain" description="ABC transporter" evidence="5">
    <location>
        <begin position="2"/>
        <end position="217"/>
    </location>
</feature>
<keyword evidence="2" id="KW-0813">Transport</keyword>
<evidence type="ECO:0000259" key="5">
    <source>
        <dbReference type="PROSITE" id="PS50893"/>
    </source>
</evidence>
<evidence type="ECO:0000313" key="6">
    <source>
        <dbReference type="EMBL" id="REH94117.1"/>
    </source>
</evidence>
<evidence type="ECO:0000313" key="7">
    <source>
        <dbReference type="Proteomes" id="UP000256562"/>
    </source>
</evidence>
<dbReference type="PANTHER" id="PTHR43335">
    <property type="entry name" value="ABC TRANSPORTER, ATP-BINDING PROTEIN"/>
    <property type="match status" value="1"/>
</dbReference>
<evidence type="ECO:0000256" key="4">
    <source>
        <dbReference type="ARBA" id="ARBA00022840"/>
    </source>
</evidence>
<dbReference type="Proteomes" id="UP000256562">
    <property type="component" value="Unassembled WGS sequence"/>
</dbReference>
<dbReference type="AlphaFoldDB" id="A0A3E0INX0"/>
<dbReference type="EMBL" id="QKXQ01000366">
    <property type="protein sequence ID" value="REH94117.1"/>
    <property type="molecule type" value="Genomic_DNA"/>
</dbReference>
<gene>
    <name evidence="6" type="ORF">DOS83_08035</name>
</gene>
<dbReference type="InterPro" id="IPR003593">
    <property type="entry name" value="AAA+_ATPase"/>
</dbReference>
<dbReference type="GO" id="GO:0016887">
    <property type="term" value="F:ATP hydrolysis activity"/>
    <property type="evidence" value="ECO:0007669"/>
    <property type="project" value="InterPro"/>
</dbReference>
<dbReference type="Gene3D" id="3.40.50.300">
    <property type="entry name" value="P-loop containing nucleotide triphosphate hydrolases"/>
    <property type="match status" value="1"/>
</dbReference>
<comment type="similarity">
    <text evidence="1">Belongs to the ABC transporter superfamily.</text>
</comment>
<keyword evidence="3" id="KW-0547">Nucleotide-binding</keyword>
<dbReference type="OrthoDB" id="9804819at2"/>
<protein>
    <submittedName>
        <fullName evidence="6">ABC transporter ATP-binding protein</fullName>
    </submittedName>
</protein>
<dbReference type="SMART" id="SM00382">
    <property type="entry name" value="AAA"/>
    <property type="match status" value="1"/>
</dbReference>
<name>A0A3E0INX0_9STAP</name>